<gene>
    <name evidence="1" type="ORF">LCGC14_3023600</name>
</gene>
<name>A0A0F8WUZ2_9ZZZZ</name>
<accession>A0A0F8WUZ2</accession>
<sequence length="50" mass="5547">MPFLWVPIHEAGHVIATVLTGGWVEKIEWRSVQFSGRAPTLVLLAGEAFE</sequence>
<protein>
    <submittedName>
        <fullName evidence="1">Uncharacterized protein</fullName>
    </submittedName>
</protein>
<comment type="caution">
    <text evidence="1">The sequence shown here is derived from an EMBL/GenBank/DDBJ whole genome shotgun (WGS) entry which is preliminary data.</text>
</comment>
<evidence type="ECO:0000313" key="1">
    <source>
        <dbReference type="EMBL" id="KKK60513.1"/>
    </source>
</evidence>
<reference evidence="1" key="1">
    <citation type="journal article" date="2015" name="Nature">
        <title>Complex archaea that bridge the gap between prokaryotes and eukaryotes.</title>
        <authorList>
            <person name="Spang A."/>
            <person name="Saw J.H."/>
            <person name="Jorgensen S.L."/>
            <person name="Zaremba-Niedzwiedzka K."/>
            <person name="Martijn J."/>
            <person name="Lind A.E."/>
            <person name="van Eijk R."/>
            <person name="Schleper C."/>
            <person name="Guy L."/>
            <person name="Ettema T.J."/>
        </authorList>
    </citation>
    <scope>NUCLEOTIDE SEQUENCE</scope>
</reference>
<proteinExistence type="predicted"/>
<feature type="non-terminal residue" evidence="1">
    <location>
        <position position="50"/>
    </location>
</feature>
<dbReference type="EMBL" id="LAZR01062930">
    <property type="protein sequence ID" value="KKK60513.1"/>
    <property type="molecule type" value="Genomic_DNA"/>
</dbReference>
<dbReference type="AlphaFoldDB" id="A0A0F8WUZ2"/>
<organism evidence="1">
    <name type="scientific">marine sediment metagenome</name>
    <dbReference type="NCBI Taxonomy" id="412755"/>
    <lineage>
        <taxon>unclassified sequences</taxon>
        <taxon>metagenomes</taxon>
        <taxon>ecological metagenomes</taxon>
    </lineage>
</organism>